<dbReference type="InterPro" id="IPR013783">
    <property type="entry name" value="Ig-like_fold"/>
</dbReference>
<evidence type="ECO:0000313" key="1">
    <source>
        <dbReference type="EMBL" id="TKF22969.1"/>
    </source>
</evidence>
<sequence length="370" mass="40591">MDKGIDIEHIKVDNDYTPPVPLAQYIVADSQEYCAAQGAEVAEYTSWVKFKNAHDLKGKYNWPIKHPFVVIDDETDARSYIRVSMTTDWDPISDPTSTAMGPLCVIDASLTLVPEKSKLESVANSIDTASVAVKLYGYDPSDAYITASLNEGASANLKASSVKVDENGIAIFELDSVKAETVTLTADFEGKTLSQDVRFIGDRTTANVTLRTDIDYNPFDRNYLIATLLDSNNNPVMGEDISLSSSRPDISLPTTATTKDNGEARIQVSYNKEYGDLLKHVIAPIEVTYDAAGYISTDKKSVTFTGGICDEISGSKSYEDFPERTCVKVVEESGGMYASSATKELMDFLGFKQDTSDNPEKNTYHTIDNE</sequence>
<dbReference type="AlphaFoldDB" id="A0A4U1YQU1"/>
<protein>
    <submittedName>
        <fullName evidence="1">Uncharacterized protein</fullName>
    </submittedName>
</protein>
<dbReference type="InterPro" id="IPR008964">
    <property type="entry name" value="Invasin/intimin_cell_adhesion"/>
</dbReference>
<dbReference type="Proteomes" id="UP000307574">
    <property type="component" value="Unassembled WGS sequence"/>
</dbReference>
<accession>A0A4U1YQU1</accession>
<reference evidence="1 2" key="1">
    <citation type="submission" date="2019-04" db="EMBL/GenBank/DDBJ databases">
        <title>A reverse ecology approach based on a biological definition of microbial populations.</title>
        <authorList>
            <person name="Arevalo P."/>
            <person name="Vaninsberghe D."/>
            <person name="Elsherbini J."/>
            <person name="Gore J."/>
            <person name="Polz M."/>
        </authorList>
    </citation>
    <scope>NUCLEOTIDE SEQUENCE [LARGE SCALE GENOMIC DNA]</scope>
    <source>
        <strain evidence="1 2">10N.261.46.F4</strain>
    </source>
</reference>
<name>A0A4U1YQU1_9VIBR</name>
<dbReference type="EMBL" id="SYUV01000154">
    <property type="protein sequence ID" value="TKF22969.1"/>
    <property type="molecule type" value="Genomic_DNA"/>
</dbReference>
<comment type="caution">
    <text evidence="1">The sequence shown here is derived from an EMBL/GenBank/DDBJ whole genome shotgun (WGS) entry which is preliminary data.</text>
</comment>
<feature type="non-terminal residue" evidence="1">
    <location>
        <position position="370"/>
    </location>
</feature>
<organism evidence="1 2">
    <name type="scientific">Vibrio kanaloae</name>
    <dbReference type="NCBI Taxonomy" id="170673"/>
    <lineage>
        <taxon>Bacteria</taxon>
        <taxon>Pseudomonadati</taxon>
        <taxon>Pseudomonadota</taxon>
        <taxon>Gammaproteobacteria</taxon>
        <taxon>Vibrionales</taxon>
        <taxon>Vibrionaceae</taxon>
        <taxon>Vibrio</taxon>
    </lineage>
</organism>
<dbReference type="Gene3D" id="2.60.40.10">
    <property type="entry name" value="Immunoglobulins"/>
    <property type="match status" value="2"/>
</dbReference>
<gene>
    <name evidence="1" type="ORF">FCV50_23405</name>
</gene>
<dbReference type="SUPFAM" id="SSF49373">
    <property type="entry name" value="Invasin/intimin cell-adhesion fragments"/>
    <property type="match status" value="2"/>
</dbReference>
<evidence type="ECO:0000313" key="2">
    <source>
        <dbReference type="Proteomes" id="UP000307574"/>
    </source>
</evidence>
<proteinExistence type="predicted"/>